<proteinExistence type="predicted"/>
<evidence type="ECO:0000259" key="1">
    <source>
        <dbReference type="PROSITE" id="PS51352"/>
    </source>
</evidence>
<organism evidence="2 3">
    <name type="scientific">Aeromonas media</name>
    <dbReference type="NCBI Taxonomy" id="651"/>
    <lineage>
        <taxon>Bacteria</taxon>
        <taxon>Pseudomonadati</taxon>
        <taxon>Pseudomonadota</taxon>
        <taxon>Gammaproteobacteria</taxon>
        <taxon>Aeromonadales</taxon>
        <taxon>Aeromonadaceae</taxon>
        <taxon>Aeromonas</taxon>
    </lineage>
</organism>
<dbReference type="PANTHER" id="PTHR42852:SF17">
    <property type="entry name" value="THIOREDOXIN-LIKE PROTEIN HI_1115"/>
    <property type="match status" value="1"/>
</dbReference>
<protein>
    <submittedName>
        <fullName evidence="2">Protein disulfide oxidoreductase</fullName>
    </submittedName>
</protein>
<evidence type="ECO:0000313" key="2">
    <source>
        <dbReference type="EMBL" id="MDX7924453.1"/>
    </source>
</evidence>
<dbReference type="InterPro" id="IPR013740">
    <property type="entry name" value="Redoxin"/>
</dbReference>
<dbReference type="InterPro" id="IPR050553">
    <property type="entry name" value="Thioredoxin_ResA/DsbE_sf"/>
</dbReference>
<dbReference type="EMBL" id="JAWZXF010000030">
    <property type="protein sequence ID" value="MDX7924453.1"/>
    <property type="molecule type" value="Genomic_DNA"/>
</dbReference>
<dbReference type="InterPro" id="IPR013766">
    <property type="entry name" value="Thioredoxin_domain"/>
</dbReference>
<gene>
    <name evidence="2" type="ORF">SJS82_21285</name>
</gene>
<dbReference type="CDD" id="cd03011">
    <property type="entry name" value="TlpA_like_ScsD_MtbDsbE"/>
    <property type="match status" value="1"/>
</dbReference>
<comment type="caution">
    <text evidence="2">The sequence shown here is derived from an EMBL/GenBank/DDBJ whole genome shotgun (WGS) entry which is preliminary data.</text>
</comment>
<dbReference type="AlphaFoldDB" id="A0AAP6GG07"/>
<reference evidence="2" key="1">
    <citation type="submission" date="2023-11" db="EMBL/GenBank/DDBJ databases">
        <title>WGS of Aeromonas in Northern Israel.</title>
        <authorList>
            <person name="Hershko Y."/>
        </authorList>
    </citation>
    <scope>NUCLEOTIDE SEQUENCE</scope>
    <source>
        <strain evidence="2">02297</strain>
    </source>
</reference>
<evidence type="ECO:0000313" key="3">
    <source>
        <dbReference type="Proteomes" id="UP001285835"/>
    </source>
</evidence>
<dbReference type="PANTHER" id="PTHR42852">
    <property type="entry name" value="THIOL:DISULFIDE INTERCHANGE PROTEIN DSBE"/>
    <property type="match status" value="1"/>
</dbReference>
<accession>A0AAP6GG07</accession>
<name>A0AAP6GG07_AERME</name>
<dbReference type="PROSITE" id="PS51352">
    <property type="entry name" value="THIOREDOXIN_2"/>
    <property type="match status" value="1"/>
</dbReference>
<sequence length="174" mass="19325">METKPSLTPRLRRWGKEALWLLLFAVIISTALDLWHSPALPEGSPLPVLTLQDGTQADLQAMSRDRPLLVYYWASWCAVCRFTTPTVEQLWRDGENVLTVALRSGDATRLQQGMAKKGLTFPTHNDEHADLAARWQVSVTPSFLIVKDGKVVSTTTGWSSGLGLKLRLAWANLG</sequence>
<dbReference type="GO" id="GO:0016491">
    <property type="term" value="F:oxidoreductase activity"/>
    <property type="evidence" value="ECO:0007669"/>
    <property type="project" value="InterPro"/>
</dbReference>
<dbReference type="Pfam" id="PF08534">
    <property type="entry name" value="Redoxin"/>
    <property type="match status" value="1"/>
</dbReference>
<dbReference type="InterPro" id="IPR036249">
    <property type="entry name" value="Thioredoxin-like_sf"/>
</dbReference>
<dbReference type="Proteomes" id="UP001285835">
    <property type="component" value="Unassembled WGS sequence"/>
</dbReference>
<feature type="domain" description="Thioredoxin" evidence="1">
    <location>
        <begin position="40"/>
        <end position="174"/>
    </location>
</feature>
<dbReference type="RefSeq" id="WP_319918230.1">
    <property type="nucleotide sequence ID" value="NZ_JAWZXF010000030.1"/>
</dbReference>
<dbReference type="Gene3D" id="3.40.30.10">
    <property type="entry name" value="Glutaredoxin"/>
    <property type="match status" value="1"/>
</dbReference>
<dbReference type="SUPFAM" id="SSF52833">
    <property type="entry name" value="Thioredoxin-like"/>
    <property type="match status" value="1"/>
</dbReference>